<evidence type="ECO:0000313" key="1">
    <source>
        <dbReference type="EMBL" id="MBO8452070.1"/>
    </source>
</evidence>
<name>A0A9D9HFB1_9BACT</name>
<dbReference type="AlphaFoldDB" id="A0A9D9HFB1"/>
<evidence type="ECO:0000313" key="2">
    <source>
        <dbReference type="Proteomes" id="UP000823661"/>
    </source>
</evidence>
<dbReference type="Proteomes" id="UP000823661">
    <property type="component" value="Unassembled WGS sequence"/>
</dbReference>
<sequence length="187" mass="20755">MKKERIYDFKELPGYARYPVRPGTKVVLMDSDLKGTVCGTGEKVRIELDDGLVIDAGYGEFAVADPDEEKQLRGTAVNPAAKEKPWAGKNFPGNIRKTGGGSVQVDLHIEALSSGRPVPDGHQLEYQLEFFRHILRKNIRHRGMKISFIHGVGDGILRSRLCKELDEVFALKCTYSSSPAVTVVTIR</sequence>
<evidence type="ECO:0008006" key="3">
    <source>
        <dbReference type="Google" id="ProtNLM"/>
    </source>
</evidence>
<reference evidence="1" key="2">
    <citation type="journal article" date="2021" name="PeerJ">
        <title>Extensive microbial diversity within the chicken gut microbiome revealed by metagenomics and culture.</title>
        <authorList>
            <person name="Gilroy R."/>
            <person name="Ravi A."/>
            <person name="Getino M."/>
            <person name="Pursley I."/>
            <person name="Horton D.L."/>
            <person name="Alikhan N.F."/>
            <person name="Baker D."/>
            <person name="Gharbi K."/>
            <person name="Hall N."/>
            <person name="Watson M."/>
            <person name="Adriaenssens E.M."/>
            <person name="Foster-Nyarko E."/>
            <person name="Jarju S."/>
            <person name="Secka A."/>
            <person name="Antonio M."/>
            <person name="Oren A."/>
            <person name="Chaudhuri R.R."/>
            <person name="La Ragione R."/>
            <person name="Hildebrand F."/>
            <person name="Pallen M.J."/>
        </authorList>
    </citation>
    <scope>NUCLEOTIDE SEQUENCE</scope>
    <source>
        <strain evidence="1">B1-20833</strain>
    </source>
</reference>
<reference evidence="1" key="1">
    <citation type="submission" date="2020-10" db="EMBL/GenBank/DDBJ databases">
        <authorList>
            <person name="Gilroy R."/>
        </authorList>
    </citation>
    <scope>NUCLEOTIDE SEQUENCE</scope>
    <source>
        <strain evidence="1">B1-20833</strain>
    </source>
</reference>
<comment type="caution">
    <text evidence="1">The sequence shown here is derived from an EMBL/GenBank/DDBJ whole genome shotgun (WGS) entry which is preliminary data.</text>
</comment>
<organism evidence="1 2">
    <name type="scientific">Candidatus Cryptobacteroides intestinavium</name>
    <dbReference type="NCBI Taxonomy" id="2840766"/>
    <lineage>
        <taxon>Bacteria</taxon>
        <taxon>Pseudomonadati</taxon>
        <taxon>Bacteroidota</taxon>
        <taxon>Bacteroidia</taxon>
        <taxon>Bacteroidales</taxon>
        <taxon>Candidatus Cryptobacteroides</taxon>
    </lineage>
</organism>
<dbReference type="EMBL" id="JADIMI010000040">
    <property type="protein sequence ID" value="MBO8452070.1"/>
    <property type="molecule type" value="Genomic_DNA"/>
</dbReference>
<protein>
    <recommendedName>
        <fullName evidence="3">Smr domain-containing protein</fullName>
    </recommendedName>
</protein>
<proteinExistence type="predicted"/>
<accession>A0A9D9HFB1</accession>
<gene>
    <name evidence="1" type="ORF">IAC06_04195</name>
</gene>